<keyword evidence="4" id="KW-0963">Cytoplasm</keyword>
<proteinExistence type="inferred from homology"/>
<comment type="function">
    <text evidence="4">Required for maturation of urease via the functional incorporation of the urease nickel metallocenter.</text>
</comment>
<protein>
    <recommendedName>
        <fullName evidence="4">Urease accessory protein UreD</fullName>
    </recommendedName>
</protein>
<dbReference type="EMBL" id="QGTJ01000002">
    <property type="protein sequence ID" value="PWV64445.1"/>
    <property type="molecule type" value="Genomic_DNA"/>
</dbReference>
<accession>A0A317MXV0</accession>
<dbReference type="InterPro" id="IPR002669">
    <property type="entry name" value="UreD"/>
</dbReference>
<dbReference type="GO" id="GO:0016151">
    <property type="term" value="F:nickel cation binding"/>
    <property type="evidence" value="ECO:0007669"/>
    <property type="project" value="UniProtKB-UniRule"/>
</dbReference>
<name>A0A317MXV0_9GAMM</name>
<evidence type="ECO:0000256" key="4">
    <source>
        <dbReference type="HAMAP-Rule" id="MF_01384"/>
    </source>
</evidence>
<organism evidence="5 6">
    <name type="scientific">Plasticicumulans acidivorans</name>
    <dbReference type="NCBI Taxonomy" id="886464"/>
    <lineage>
        <taxon>Bacteria</taxon>
        <taxon>Pseudomonadati</taxon>
        <taxon>Pseudomonadota</taxon>
        <taxon>Gammaproteobacteria</taxon>
        <taxon>Candidatus Competibacteraceae</taxon>
        <taxon>Plasticicumulans</taxon>
    </lineage>
</organism>
<evidence type="ECO:0000256" key="2">
    <source>
        <dbReference type="ARBA" id="ARBA00022988"/>
    </source>
</evidence>
<dbReference type="Pfam" id="PF01774">
    <property type="entry name" value="UreD"/>
    <property type="match status" value="1"/>
</dbReference>
<gene>
    <name evidence="4" type="primary">ureD</name>
    <name evidence="5" type="ORF">C7443_10294</name>
</gene>
<evidence type="ECO:0000313" key="5">
    <source>
        <dbReference type="EMBL" id="PWV64445.1"/>
    </source>
</evidence>
<evidence type="ECO:0000313" key="6">
    <source>
        <dbReference type="Proteomes" id="UP000246569"/>
    </source>
</evidence>
<dbReference type="GO" id="GO:0005737">
    <property type="term" value="C:cytoplasm"/>
    <property type="evidence" value="ECO:0007669"/>
    <property type="project" value="UniProtKB-SubCell"/>
</dbReference>
<evidence type="ECO:0000256" key="3">
    <source>
        <dbReference type="ARBA" id="ARBA00023186"/>
    </source>
</evidence>
<dbReference type="Proteomes" id="UP000246569">
    <property type="component" value="Unassembled WGS sequence"/>
</dbReference>
<dbReference type="PANTHER" id="PTHR33643">
    <property type="entry name" value="UREASE ACCESSORY PROTEIN D"/>
    <property type="match status" value="1"/>
</dbReference>
<keyword evidence="6" id="KW-1185">Reference proteome</keyword>
<dbReference type="PANTHER" id="PTHR33643:SF1">
    <property type="entry name" value="UREASE ACCESSORY PROTEIN D"/>
    <property type="match status" value="1"/>
</dbReference>
<comment type="caution">
    <text evidence="5">The sequence shown here is derived from an EMBL/GenBank/DDBJ whole genome shotgun (WGS) entry which is preliminary data.</text>
</comment>
<reference evidence="5 6" key="1">
    <citation type="submission" date="2018-05" db="EMBL/GenBank/DDBJ databases">
        <title>Genomic Encyclopedia of Type Strains, Phase IV (KMG-IV): sequencing the most valuable type-strain genomes for metagenomic binning, comparative biology and taxonomic classification.</title>
        <authorList>
            <person name="Goeker M."/>
        </authorList>
    </citation>
    <scope>NUCLEOTIDE SEQUENCE [LARGE SCALE GENOMIC DNA]</scope>
    <source>
        <strain evidence="5 6">DSM 23606</strain>
    </source>
</reference>
<comment type="similarity">
    <text evidence="1 4">Belongs to the UreD family.</text>
</comment>
<keyword evidence="3 4" id="KW-0143">Chaperone</keyword>
<sequence>MQALMHGAAAGWQASLRLGFTAAAMRTQLARNWHQGPLRVQRPFHPDTDGCCHVYLLHPPGGVVGGDGLSVEVELEPGARALLTTPSANRFYRSNGPHAGQTQVLRVAAGARLDWLPQETIVFSGARLRTTTRLELQGDAAACAWELVCLGRPAAGESFVQGAALCDFEVWHDGLPWLLERNRFEAGHALLQAPWGLRGGSVIGTLAATGIDAEWLGELRGALGESEPLALTQLDGLLVARYCGGDAQQARALFAAIWRAWRARGGTRPADPRVWAT</sequence>
<comment type="subcellular location">
    <subcellularLocation>
        <location evidence="4">Cytoplasm</location>
    </subcellularLocation>
</comment>
<dbReference type="AlphaFoldDB" id="A0A317MXV0"/>
<evidence type="ECO:0000256" key="1">
    <source>
        <dbReference type="ARBA" id="ARBA00007177"/>
    </source>
</evidence>
<dbReference type="RefSeq" id="WP_246004520.1">
    <property type="nucleotide sequence ID" value="NZ_QGTJ01000002.1"/>
</dbReference>
<comment type="subunit">
    <text evidence="4">UreD, UreF and UreG form a complex that acts as a GTP-hydrolysis-dependent molecular chaperone, activating the urease apoprotein by helping to assemble the nickel containing metallocenter of UreC. The UreE protein probably delivers the nickel.</text>
</comment>
<keyword evidence="2 4" id="KW-0996">Nickel insertion</keyword>
<dbReference type="HAMAP" id="MF_01384">
    <property type="entry name" value="UreD"/>
    <property type="match status" value="1"/>
</dbReference>